<dbReference type="EMBL" id="BAFN01000001">
    <property type="protein sequence ID" value="GAN33592.1"/>
    <property type="molecule type" value="Genomic_DNA"/>
</dbReference>
<dbReference type="Pfam" id="PF18330">
    <property type="entry name" value="Lig_C"/>
    <property type="match status" value="1"/>
</dbReference>
<dbReference type="Gene3D" id="3.30.470.30">
    <property type="entry name" value="DNA ligase/mRNA capping enzyme"/>
    <property type="match status" value="1"/>
</dbReference>
<keyword evidence="3" id="KW-0436">Ligase</keyword>
<dbReference type="GO" id="GO:0016874">
    <property type="term" value="F:ligase activity"/>
    <property type="evidence" value="ECO:0007669"/>
    <property type="project" value="UniProtKB-KW"/>
</dbReference>
<evidence type="ECO:0000259" key="2">
    <source>
        <dbReference type="Pfam" id="PF18330"/>
    </source>
</evidence>
<name>A0ABQ0JXW8_9BACT</name>
<dbReference type="InterPro" id="IPR041596">
    <property type="entry name" value="Lig_Pab1020_C"/>
</dbReference>
<feature type="domain" description="RNA ligase Pab1020 C-terminal" evidence="2">
    <location>
        <begin position="248"/>
        <end position="370"/>
    </location>
</feature>
<organism evidence="3 4">
    <name type="scientific">Candidatus Brocadia sinica JPN1</name>
    <dbReference type="NCBI Taxonomy" id="1197129"/>
    <lineage>
        <taxon>Bacteria</taxon>
        <taxon>Pseudomonadati</taxon>
        <taxon>Planctomycetota</taxon>
        <taxon>Candidatus Brocadiia</taxon>
        <taxon>Candidatus Brocadiales</taxon>
        <taxon>Candidatus Brocadiaceae</taxon>
        <taxon>Candidatus Brocadia</taxon>
    </lineage>
</organism>
<proteinExistence type="predicted"/>
<evidence type="ECO:0000259" key="1">
    <source>
        <dbReference type="Pfam" id="PF09414"/>
    </source>
</evidence>
<dbReference type="PRINTS" id="PR01048">
    <property type="entry name" value="Y414FAMILY"/>
</dbReference>
<reference evidence="4" key="1">
    <citation type="journal article" date="2015" name="Genome Announc.">
        <title>Draft Genome Sequence of an Anaerobic Ammonium-Oxidizing Bacterium, "Candidatus Brocadia sinica".</title>
        <authorList>
            <person name="Oshiki M."/>
            <person name="Shinyako-Hata K."/>
            <person name="Satoh H."/>
            <person name="Okabe S."/>
        </authorList>
    </citation>
    <scope>NUCLEOTIDE SEQUENCE [LARGE SCALE GENOMIC DNA]</scope>
    <source>
        <strain evidence="4">JPN1</strain>
    </source>
</reference>
<comment type="caution">
    <text evidence="3">The sequence shown here is derived from an EMBL/GenBank/DDBJ whole genome shotgun (WGS) entry which is preliminary data.</text>
</comment>
<evidence type="ECO:0000313" key="4">
    <source>
        <dbReference type="Proteomes" id="UP000032309"/>
    </source>
</evidence>
<dbReference type="RefSeq" id="WP_052563652.1">
    <property type="nucleotide sequence ID" value="NZ_BAFN01000001.1"/>
</dbReference>
<dbReference type="InterPro" id="IPR001072">
    <property type="entry name" value="RNA_ligase_Pab1020"/>
</dbReference>
<dbReference type="Gene3D" id="3.30.70.2160">
    <property type="match status" value="1"/>
</dbReference>
<gene>
    <name evidence="3" type="ORF">BROSI_A2118</name>
</gene>
<dbReference type="Gene3D" id="3.10.450.740">
    <property type="match status" value="1"/>
</dbReference>
<evidence type="ECO:0000313" key="3">
    <source>
        <dbReference type="EMBL" id="GAN33592.1"/>
    </source>
</evidence>
<dbReference type="InterPro" id="IPR021122">
    <property type="entry name" value="RNA_ligase_dom_REL/Rnl2"/>
</dbReference>
<accession>A0ABQ0JXW8</accession>
<dbReference type="Gene3D" id="3.30.1490.70">
    <property type="match status" value="1"/>
</dbReference>
<keyword evidence="4" id="KW-1185">Reference proteome</keyword>
<dbReference type="NCBIfam" id="TIGR01209">
    <property type="entry name" value="RNA ligase"/>
    <property type="match status" value="1"/>
</dbReference>
<sequence length="374" mass="43376">MQMYNIVKQIGISEDLWQESIKKRDAIHDEFDGIDYYRVTKKIGTLGKGSIVTQEGIIFGFPSIARILHLENGIRNAYTQPFYVEEKVDGYNVRVARIQGRIAVFSRGAYICPFSTDRIVDFLDAKKLFDENPDLVVCGEFAGPDNPYNIEHPPYVKEDVRFFAFDLMMMNKHHKIPIDERYKIFDTYRIPTVRRFGQFSASDISALKKVIKELDETGCEGIVMKPTHPAEKILKYVTLGSCLRDIRVTAPLMAEMASEFFTHRIIRAAMFIHEHGNSLEPEVFVQLGRVLLKPVYESVTKAAQDKLIDEKFSLRFREEKNIQKMIDHLYRCKVKFDVLSENKEDAYWCVKFVRKCYASYEILQKHLEGSAHVD</sequence>
<feature type="domain" description="RNA ligase" evidence="1">
    <location>
        <begin position="81"/>
        <end position="237"/>
    </location>
</feature>
<dbReference type="Pfam" id="PF09414">
    <property type="entry name" value="RNA_ligase"/>
    <property type="match status" value="1"/>
</dbReference>
<dbReference type="SUPFAM" id="SSF56091">
    <property type="entry name" value="DNA ligase/mRNA capping enzyme, catalytic domain"/>
    <property type="match status" value="1"/>
</dbReference>
<protein>
    <submittedName>
        <fullName evidence="3">ATP dependent DNA ligase</fullName>
    </submittedName>
</protein>
<dbReference type="Proteomes" id="UP000032309">
    <property type="component" value="Unassembled WGS sequence"/>
</dbReference>